<feature type="transmembrane region" description="Helical" evidence="2">
    <location>
        <begin position="27"/>
        <end position="46"/>
    </location>
</feature>
<dbReference type="SUPFAM" id="SSF57938">
    <property type="entry name" value="DnaJ/Hsp40 cysteine-rich domain"/>
    <property type="match status" value="1"/>
</dbReference>
<evidence type="ECO:0000256" key="1">
    <source>
        <dbReference type="SAM" id="MobiDB-lite"/>
    </source>
</evidence>
<dbReference type="AlphaFoldDB" id="A0A7M2TBN5"/>
<evidence type="ECO:0000259" key="3">
    <source>
        <dbReference type="Pfam" id="PF01556"/>
    </source>
</evidence>
<dbReference type="SUPFAM" id="SSF49493">
    <property type="entry name" value="HSP40/DnaJ peptide-binding domain"/>
    <property type="match status" value="1"/>
</dbReference>
<keyword evidence="2" id="KW-0812">Transmembrane</keyword>
<evidence type="ECO:0000313" key="5">
    <source>
        <dbReference type="Proteomes" id="UP000594008"/>
    </source>
</evidence>
<dbReference type="Pfam" id="PF01556">
    <property type="entry name" value="DnaJ_C"/>
    <property type="match status" value="1"/>
</dbReference>
<keyword evidence="2" id="KW-0472">Membrane</keyword>
<dbReference type="GO" id="GO:0051082">
    <property type="term" value="F:unfolded protein binding"/>
    <property type="evidence" value="ECO:0007669"/>
    <property type="project" value="InterPro"/>
</dbReference>
<dbReference type="InterPro" id="IPR036410">
    <property type="entry name" value="HSP_DnaJ_Cys-rich_dom_sf"/>
</dbReference>
<dbReference type="RefSeq" id="WP_194074045.1">
    <property type="nucleotide sequence ID" value="NZ_CP063374.1"/>
</dbReference>
<dbReference type="InterPro" id="IPR002939">
    <property type="entry name" value="DnaJ_C"/>
</dbReference>
<dbReference type="InterPro" id="IPR008971">
    <property type="entry name" value="HSP40/DnaJ_pept-bd"/>
</dbReference>
<feature type="region of interest" description="Disordered" evidence="1">
    <location>
        <begin position="1"/>
        <end position="22"/>
    </location>
</feature>
<dbReference type="EMBL" id="CP063374">
    <property type="protein sequence ID" value="QOV44751.1"/>
    <property type="molecule type" value="Genomic_DNA"/>
</dbReference>
<keyword evidence="2" id="KW-1133">Transmembrane helix</keyword>
<keyword evidence="5" id="KW-1185">Reference proteome</keyword>
<dbReference type="Gene3D" id="2.60.260.20">
    <property type="entry name" value="Urease metallochaperone UreE, N-terminal domain"/>
    <property type="match status" value="1"/>
</dbReference>
<evidence type="ECO:0000256" key="2">
    <source>
        <dbReference type="SAM" id="Phobius"/>
    </source>
</evidence>
<proteinExistence type="predicted"/>
<gene>
    <name evidence="4" type="ORF">IPT68_01645</name>
</gene>
<sequence length="320" mass="35125">MSTTVSANEVHSRTSDLTQQRSENRRVGVFGMVVGGATALGSGYLIRLQARARREGRPLRFEVVGRRSRFARLRPRRYDEPRHVRGVVRLSPADAAAGTTKTVEYRARVRCDHCHGTGKDGRRRCRDCRGSGLTRRVRQSVTIRVPAGTRDRGVVRVRGRGVPGRHPRPSGDLLLSVRLVSEGGASPRPAPEREAAVRESTGSAALSVTVTGDGVRFVVGPTGILVQQERRSATGRRDWVDHVDLSWPDITDLSFDSDRHDAVVALYAVRAAGGRQHVVDSRALSTVQWRDVAKGVERLSGGRITLDLSRRDRPGGPRDS</sequence>
<accession>A0A7M2TBN5</accession>
<dbReference type="KEGG" id="schf:IPT68_01645"/>
<dbReference type="Gene3D" id="6.20.20.10">
    <property type="match status" value="1"/>
</dbReference>
<evidence type="ECO:0000313" key="4">
    <source>
        <dbReference type="EMBL" id="QOV44751.1"/>
    </source>
</evidence>
<feature type="compositionally biased region" description="Polar residues" evidence="1">
    <location>
        <begin position="1"/>
        <end position="21"/>
    </location>
</feature>
<reference evidence="4 5" key="1">
    <citation type="submission" date="2020-10" db="EMBL/GenBank/DDBJ databases">
        <title>Streptomyces chromofuscus complate genome analysis.</title>
        <authorList>
            <person name="Anwar N."/>
        </authorList>
    </citation>
    <scope>NUCLEOTIDE SEQUENCE [LARGE SCALE GENOMIC DNA]</scope>
    <source>
        <strain evidence="4 5">DSM 40273</strain>
    </source>
</reference>
<dbReference type="Proteomes" id="UP000594008">
    <property type="component" value="Chromosome"/>
</dbReference>
<feature type="domain" description="Chaperone DnaJ C-terminal" evidence="3">
    <location>
        <begin position="88"/>
        <end position="180"/>
    </location>
</feature>
<protein>
    <recommendedName>
        <fullName evidence="3">Chaperone DnaJ C-terminal domain-containing protein</fullName>
    </recommendedName>
</protein>
<dbReference type="GO" id="GO:0006457">
    <property type="term" value="P:protein folding"/>
    <property type="evidence" value="ECO:0007669"/>
    <property type="project" value="InterPro"/>
</dbReference>
<name>A0A7M2TBN5_STRCW</name>
<organism evidence="4 5">
    <name type="scientific">Streptomyces chromofuscus</name>
    <dbReference type="NCBI Taxonomy" id="42881"/>
    <lineage>
        <taxon>Bacteria</taxon>
        <taxon>Bacillati</taxon>
        <taxon>Actinomycetota</taxon>
        <taxon>Actinomycetes</taxon>
        <taxon>Kitasatosporales</taxon>
        <taxon>Streptomycetaceae</taxon>
        <taxon>Streptomyces</taxon>
    </lineage>
</organism>